<proteinExistence type="predicted"/>
<keyword evidence="2" id="KW-0804">Transcription</keyword>
<dbReference type="InterPro" id="IPR001034">
    <property type="entry name" value="DeoR_HTH"/>
</dbReference>
<reference evidence="4 5" key="1">
    <citation type="submission" date="2019-02" db="EMBL/GenBank/DDBJ databases">
        <title>Deep-cultivation of Planctomycetes and their phenomic and genomic characterization uncovers novel biology.</title>
        <authorList>
            <person name="Wiegand S."/>
            <person name="Jogler M."/>
            <person name="Boedeker C."/>
            <person name="Pinto D."/>
            <person name="Vollmers J."/>
            <person name="Rivas-Marin E."/>
            <person name="Kohn T."/>
            <person name="Peeters S.H."/>
            <person name="Heuer A."/>
            <person name="Rast P."/>
            <person name="Oberbeckmann S."/>
            <person name="Bunk B."/>
            <person name="Jeske O."/>
            <person name="Meyerdierks A."/>
            <person name="Storesund J.E."/>
            <person name="Kallscheuer N."/>
            <person name="Luecker S."/>
            <person name="Lage O.M."/>
            <person name="Pohl T."/>
            <person name="Merkel B.J."/>
            <person name="Hornburger P."/>
            <person name="Mueller R.-W."/>
            <person name="Bruemmer F."/>
            <person name="Labrenz M."/>
            <person name="Spormann A.M."/>
            <person name="Op Den Camp H."/>
            <person name="Overmann J."/>
            <person name="Amann R."/>
            <person name="Jetten M.S.M."/>
            <person name="Mascher T."/>
            <person name="Medema M.H."/>
            <person name="Devos D.P."/>
            <person name="Kaster A.-K."/>
            <person name="Ovreas L."/>
            <person name="Rohde M."/>
            <person name="Galperin M.Y."/>
            <person name="Jogler C."/>
        </authorList>
    </citation>
    <scope>NUCLEOTIDE SEQUENCE [LARGE SCALE GENOMIC DNA]</scope>
    <source>
        <strain evidence="4 5">Pla100</strain>
    </source>
</reference>
<name>A0A5C6AX27_9BACT</name>
<feature type="domain" description="HTH deoR-type" evidence="3">
    <location>
        <begin position="60"/>
        <end position="89"/>
    </location>
</feature>
<dbReference type="EMBL" id="SJPM01000001">
    <property type="protein sequence ID" value="TWU03709.1"/>
    <property type="molecule type" value="Genomic_DNA"/>
</dbReference>
<evidence type="ECO:0000259" key="3">
    <source>
        <dbReference type="Pfam" id="PF08220"/>
    </source>
</evidence>
<keyword evidence="5" id="KW-1185">Reference proteome</keyword>
<dbReference type="RefSeq" id="WP_146576180.1">
    <property type="nucleotide sequence ID" value="NZ_SJPM01000001.1"/>
</dbReference>
<accession>A0A5C6AX27</accession>
<keyword evidence="1" id="KW-0805">Transcription regulation</keyword>
<dbReference type="Gene3D" id="1.10.10.10">
    <property type="entry name" value="Winged helix-like DNA-binding domain superfamily/Winged helix DNA-binding domain"/>
    <property type="match status" value="1"/>
</dbReference>
<evidence type="ECO:0000313" key="4">
    <source>
        <dbReference type="EMBL" id="TWU03709.1"/>
    </source>
</evidence>
<gene>
    <name evidence="4" type="ORF">Pla100_06390</name>
</gene>
<comment type="caution">
    <text evidence="4">The sequence shown here is derived from an EMBL/GenBank/DDBJ whole genome shotgun (WGS) entry which is preliminary data.</text>
</comment>
<dbReference type="AlphaFoldDB" id="A0A5C6AX27"/>
<evidence type="ECO:0000256" key="2">
    <source>
        <dbReference type="ARBA" id="ARBA00023163"/>
    </source>
</evidence>
<dbReference type="OrthoDB" id="274320at2"/>
<dbReference type="Pfam" id="PF08220">
    <property type="entry name" value="HTH_DeoR"/>
    <property type="match status" value="1"/>
</dbReference>
<sequence length="118" mass="12778">MPSGVDEARAISTTYHVAETRCFESGYEHCLDIRGINGAKNKHDRSADGLLRRLAASRLGLNVEELASGFEVSSKTIRRDLERFRSAGFPLGGVLCFDEAFALALSVTEGIGCALSDR</sequence>
<evidence type="ECO:0000256" key="1">
    <source>
        <dbReference type="ARBA" id="ARBA00023015"/>
    </source>
</evidence>
<protein>
    <submittedName>
        <fullName evidence="4">DeoR-like helix-turn-helix domain protein</fullName>
    </submittedName>
</protein>
<organism evidence="4 5">
    <name type="scientific">Neorhodopirellula pilleata</name>
    <dbReference type="NCBI Taxonomy" id="2714738"/>
    <lineage>
        <taxon>Bacteria</taxon>
        <taxon>Pseudomonadati</taxon>
        <taxon>Planctomycetota</taxon>
        <taxon>Planctomycetia</taxon>
        <taxon>Pirellulales</taxon>
        <taxon>Pirellulaceae</taxon>
        <taxon>Neorhodopirellula</taxon>
    </lineage>
</organism>
<dbReference type="GO" id="GO:0003700">
    <property type="term" value="F:DNA-binding transcription factor activity"/>
    <property type="evidence" value="ECO:0007669"/>
    <property type="project" value="InterPro"/>
</dbReference>
<evidence type="ECO:0000313" key="5">
    <source>
        <dbReference type="Proteomes" id="UP000316213"/>
    </source>
</evidence>
<dbReference type="Proteomes" id="UP000316213">
    <property type="component" value="Unassembled WGS sequence"/>
</dbReference>
<dbReference type="InterPro" id="IPR036388">
    <property type="entry name" value="WH-like_DNA-bd_sf"/>
</dbReference>